<name>A0A8T0WJ80_PANVG</name>
<dbReference type="PROSITE" id="PS00028">
    <property type="entry name" value="ZINC_FINGER_C2H2_1"/>
    <property type="match status" value="1"/>
</dbReference>
<dbReference type="Gene3D" id="3.30.160.60">
    <property type="entry name" value="Classic Zinc Finger"/>
    <property type="match status" value="1"/>
</dbReference>
<dbReference type="PANTHER" id="PTHR47287:SF15">
    <property type="entry name" value="ZINC FINGER PROTEIN 3-LIKE"/>
    <property type="match status" value="1"/>
</dbReference>
<evidence type="ECO:0000256" key="3">
    <source>
        <dbReference type="ARBA" id="ARBA00022771"/>
    </source>
</evidence>
<evidence type="ECO:0000259" key="9">
    <source>
        <dbReference type="PROSITE" id="PS50157"/>
    </source>
</evidence>
<accession>A0A8T0WJ80</accession>
<protein>
    <recommendedName>
        <fullName evidence="9">C2H2-type domain-containing protein</fullName>
    </recommendedName>
</protein>
<dbReference type="GO" id="GO:0005634">
    <property type="term" value="C:nucleus"/>
    <property type="evidence" value="ECO:0007669"/>
    <property type="project" value="UniProtKB-SubCell"/>
</dbReference>
<sequence>MMCSTSLSPYTTMLILLLRITSRLLTNTRWPGAPCGIQSALQAALHLMEAAVVDKERGGTWPILNGGGGAGGNGHRGHSGGGARIAPVELNLLAGMVGTPGAEPEPEPPQLFACHYCRRQFYSSQALGGHQNAHKRERTLARHRADADQLVLADHARAPFAVHGAFTQLRAAAAPALEWMRAPSGRPPPAAAAAGERRLTGGYVDSPGAGQEERPKVDLTLKL</sequence>
<keyword evidence="8" id="KW-0732">Signal</keyword>
<dbReference type="GO" id="GO:0008270">
    <property type="term" value="F:zinc ion binding"/>
    <property type="evidence" value="ECO:0007669"/>
    <property type="project" value="UniProtKB-KW"/>
</dbReference>
<evidence type="ECO:0000256" key="2">
    <source>
        <dbReference type="ARBA" id="ARBA00022723"/>
    </source>
</evidence>
<dbReference type="EMBL" id="CM029038">
    <property type="protein sequence ID" value="KAG2649002.1"/>
    <property type="molecule type" value="Genomic_DNA"/>
</dbReference>
<evidence type="ECO:0000256" key="5">
    <source>
        <dbReference type="ARBA" id="ARBA00023242"/>
    </source>
</evidence>
<reference evidence="10" key="1">
    <citation type="submission" date="2020-05" db="EMBL/GenBank/DDBJ databases">
        <title>WGS assembly of Panicum virgatum.</title>
        <authorList>
            <person name="Lovell J.T."/>
            <person name="Jenkins J."/>
            <person name="Shu S."/>
            <person name="Juenger T.E."/>
            <person name="Schmutz J."/>
        </authorList>
    </citation>
    <scope>NUCLEOTIDE SEQUENCE</scope>
    <source>
        <strain evidence="10">AP13</strain>
    </source>
</reference>
<evidence type="ECO:0000256" key="7">
    <source>
        <dbReference type="SAM" id="MobiDB-lite"/>
    </source>
</evidence>
<keyword evidence="2" id="KW-0479">Metal-binding</keyword>
<comment type="caution">
    <text evidence="10">The sequence shown here is derived from an EMBL/GenBank/DDBJ whole genome shotgun (WGS) entry which is preliminary data.</text>
</comment>
<feature type="compositionally biased region" description="Basic and acidic residues" evidence="7">
    <location>
        <begin position="211"/>
        <end position="223"/>
    </location>
</feature>
<gene>
    <name evidence="10" type="ORF">PVAP13_1NG079700</name>
</gene>
<evidence type="ECO:0000256" key="4">
    <source>
        <dbReference type="ARBA" id="ARBA00022833"/>
    </source>
</evidence>
<keyword evidence="3 6" id="KW-0863">Zinc-finger</keyword>
<feature type="chain" id="PRO_5035925976" description="C2H2-type domain-containing protein" evidence="8">
    <location>
        <begin position="24"/>
        <end position="223"/>
    </location>
</feature>
<evidence type="ECO:0000313" key="11">
    <source>
        <dbReference type="Proteomes" id="UP000823388"/>
    </source>
</evidence>
<dbReference type="InterPro" id="IPR013087">
    <property type="entry name" value="Znf_C2H2_type"/>
</dbReference>
<feature type="domain" description="C2H2-type" evidence="9">
    <location>
        <begin position="112"/>
        <end position="139"/>
    </location>
</feature>
<dbReference type="InterPro" id="IPR044246">
    <property type="entry name" value="ZFP3-like"/>
</dbReference>
<dbReference type="Proteomes" id="UP000823388">
    <property type="component" value="Chromosome 1N"/>
</dbReference>
<keyword evidence="11" id="KW-1185">Reference proteome</keyword>
<proteinExistence type="predicted"/>
<feature type="region of interest" description="Disordered" evidence="7">
    <location>
        <begin position="182"/>
        <end position="223"/>
    </location>
</feature>
<dbReference type="GO" id="GO:0009788">
    <property type="term" value="P:negative regulation of abscisic acid-activated signaling pathway"/>
    <property type="evidence" value="ECO:0007669"/>
    <property type="project" value="InterPro"/>
</dbReference>
<evidence type="ECO:0000313" key="10">
    <source>
        <dbReference type="EMBL" id="KAG2649002.1"/>
    </source>
</evidence>
<dbReference type="AlphaFoldDB" id="A0A8T0WJ80"/>
<evidence type="ECO:0000256" key="1">
    <source>
        <dbReference type="ARBA" id="ARBA00004123"/>
    </source>
</evidence>
<dbReference type="PANTHER" id="PTHR47287">
    <property type="entry name" value="C2H2 AND C2HC ZINC FINGERS SUPERFAMILY PROTEIN"/>
    <property type="match status" value="1"/>
</dbReference>
<dbReference type="SUPFAM" id="SSF57667">
    <property type="entry name" value="beta-beta-alpha zinc fingers"/>
    <property type="match status" value="1"/>
</dbReference>
<dbReference type="OrthoDB" id="1933825at2759"/>
<organism evidence="10 11">
    <name type="scientific">Panicum virgatum</name>
    <name type="common">Blackwell switchgrass</name>
    <dbReference type="NCBI Taxonomy" id="38727"/>
    <lineage>
        <taxon>Eukaryota</taxon>
        <taxon>Viridiplantae</taxon>
        <taxon>Streptophyta</taxon>
        <taxon>Embryophyta</taxon>
        <taxon>Tracheophyta</taxon>
        <taxon>Spermatophyta</taxon>
        <taxon>Magnoliopsida</taxon>
        <taxon>Liliopsida</taxon>
        <taxon>Poales</taxon>
        <taxon>Poaceae</taxon>
        <taxon>PACMAD clade</taxon>
        <taxon>Panicoideae</taxon>
        <taxon>Panicodae</taxon>
        <taxon>Paniceae</taxon>
        <taxon>Panicinae</taxon>
        <taxon>Panicum</taxon>
        <taxon>Panicum sect. Hiantes</taxon>
    </lineage>
</organism>
<keyword evidence="4" id="KW-0862">Zinc</keyword>
<feature type="signal peptide" evidence="8">
    <location>
        <begin position="1"/>
        <end position="23"/>
    </location>
</feature>
<evidence type="ECO:0000256" key="6">
    <source>
        <dbReference type="PROSITE-ProRule" id="PRU00042"/>
    </source>
</evidence>
<dbReference type="InterPro" id="IPR036236">
    <property type="entry name" value="Znf_C2H2_sf"/>
</dbReference>
<evidence type="ECO:0000256" key="8">
    <source>
        <dbReference type="SAM" id="SignalP"/>
    </source>
</evidence>
<keyword evidence="5" id="KW-0539">Nucleus</keyword>
<dbReference type="PROSITE" id="PS50157">
    <property type="entry name" value="ZINC_FINGER_C2H2_2"/>
    <property type="match status" value="1"/>
</dbReference>
<comment type="subcellular location">
    <subcellularLocation>
        <location evidence="1">Nucleus</location>
    </subcellularLocation>
</comment>